<proteinExistence type="predicted"/>
<evidence type="ECO:0000313" key="4">
    <source>
        <dbReference type="EMBL" id="PAV15027.1"/>
    </source>
</evidence>
<protein>
    <submittedName>
        <fullName evidence="4">Long-chain-fatty-acid-ligase</fullName>
    </submittedName>
</protein>
<dbReference type="Gene3D" id="3.40.50.12780">
    <property type="entry name" value="N-terminal domain of ligase-like"/>
    <property type="match status" value="1"/>
</dbReference>
<reference evidence="4 5" key="1">
    <citation type="journal article" date="2017" name="Mol. Ecol.">
        <title>Comparative and population genomic landscape of Phellinus noxius: A hypervariable fungus causing root rot in trees.</title>
        <authorList>
            <person name="Chung C.L."/>
            <person name="Lee T.J."/>
            <person name="Akiba M."/>
            <person name="Lee H.H."/>
            <person name="Kuo T.H."/>
            <person name="Liu D."/>
            <person name="Ke H.M."/>
            <person name="Yokoi T."/>
            <person name="Roa M.B."/>
            <person name="Lu M.J."/>
            <person name="Chang Y.Y."/>
            <person name="Ann P.J."/>
            <person name="Tsai J.N."/>
            <person name="Chen C.Y."/>
            <person name="Tzean S.S."/>
            <person name="Ota Y."/>
            <person name="Hattori T."/>
            <person name="Sahashi N."/>
            <person name="Liou R.F."/>
            <person name="Kikuchi T."/>
            <person name="Tsai I.J."/>
        </authorList>
    </citation>
    <scope>NUCLEOTIDE SEQUENCE [LARGE SCALE GENOMIC DNA]</scope>
    <source>
        <strain evidence="4 5">FFPRI411160</strain>
    </source>
</reference>
<name>A0A286U645_9AGAM</name>
<accession>A0A286U645</accession>
<dbReference type="Pfam" id="PF13193">
    <property type="entry name" value="AMP-binding_C"/>
    <property type="match status" value="1"/>
</dbReference>
<dbReference type="InterPro" id="IPR020845">
    <property type="entry name" value="AMP-binding_CS"/>
</dbReference>
<keyword evidence="5" id="KW-1185">Reference proteome</keyword>
<sequence>MNQWSPKISVPECDRIITAPGQPLEVEKAIINGIVLRVYKNLPNSLRRFWLDRPQEHQNRDYLVYENERYTYAQAADRAFKLASLMYTKYGVRKGDRVAILMRNLPEYMIIFWAIHLLGAVATLINAWAPPPTLKHCISMTDPKVIIVDPERADRLSGSLLSELRLKTNIIKVFVVRGHNPTGAPMRWKWKDISSLETALATFEASGLPTDSWKACPEPSPEDDATIFFTSGTTGLPKGVLSSQRSFLTNLMNSSSSRLRTLLRRGEELPVTNVNDPQKAVLLSVPLFHVTGLTSFAMISTALGAKIVLIRKWNKDEAARLIVREGITNAGGVPSMVMDLLDSDLASNTLEALSYGGAPSAETMPKDVHVRFPKVESAQGYGLSETNAVAAGIHGEDYLARPASTGCATPVNDLLVVDPNTQRILGPNQVGELWIKGPNVIKGYWRDPVATAKAITKDGWFKTGDIASMDEEGFVYIKDRVKDIIIRGGENIHSTEVENALYSDDRILDAAAVSVPDKRLGELVAAVVTTKSHFHGQVTEADVIKRAREHLPAHAVPVMVLVQDEMIERNANGKIMKDVLRTRVRKEWARRLGLRSTAIPLTTTTNATASTSKKAIRAKL</sequence>
<dbReference type="Pfam" id="PF00501">
    <property type="entry name" value="AMP-binding"/>
    <property type="match status" value="1"/>
</dbReference>
<keyword evidence="1" id="KW-0812">Transmembrane</keyword>
<dbReference type="STRING" id="2282107.A0A286U645"/>
<dbReference type="PANTHER" id="PTHR43767:SF1">
    <property type="entry name" value="NONRIBOSOMAL PEPTIDE SYNTHASE PES1 (EUROFUNG)-RELATED"/>
    <property type="match status" value="1"/>
</dbReference>
<dbReference type="SUPFAM" id="SSF56801">
    <property type="entry name" value="Acetyl-CoA synthetase-like"/>
    <property type="match status" value="1"/>
</dbReference>
<keyword evidence="1" id="KW-0472">Membrane</keyword>
<evidence type="ECO:0000256" key="1">
    <source>
        <dbReference type="SAM" id="Phobius"/>
    </source>
</evidence>
<feature type="domain" description="AMP-binding enzyme C-terminal" evidence="3">
    <location>
        <begin position="496"/>
        <end position="574"/>
    </location>
</feature>
<dbReference type="InterPro" id="IPR050237">
    <property type="entry name" value="ATP-dep_AMP-bd_enzyme"/>
</dbReference>
<evidence type="ECO:0000313" key="5">
    <source>
        <dbReference type="Proteomes" id="UP000217199"/>
    </source>
</evidence>
<dbReference type="Proteomes" id="UP000217199">
    <property type="component" value="Unassembled WGS sequence"/>
</dbReference>
<dbReference type="InterPro" id="IPR000873">
    <property type="entry name" value="AMP-dep_synth/lig_dom"/>
</dbReference>
<dbReference type="InParanoid" id="A0A286U645"/>
<dbReference type="GO" id="GO:0016878">
    <property type="term" value="F:acid-thiol ligase activity"/>
    <property type="evidence" value="ECO:0007669"/>
    <property type="project" value="UniProtKB-ARBA"/>
</dbReference>
<dbReference type="InterPro" id="IPR025110">
    <property type="entry name" value="AMP-bd_C"/>
</dbReference>
<organism evidence="4 5">
    <name type="scientific">Pyrrhoderma noxium</name>
    <dbReference type="NCBI Taxonomy" id="2282107"/>
    <lineage>
        <taxon>Eukaryota</taxon>
        <taxon>Fungi</taxon>
        <taxon>Dikarya</taxon>
        <taxon>Basidiomycota</taxon>
        <taxon>Agaricomycotina</taxon>
        <taxon>Agaricomycetes</taxon>
        <taxon>Hymenochaetales</taxon>
        <taxon>Hymenochaetaceae</taxon>
        <taxon>Pyrrhoderma</taxon>
    </lineage>
</organism>
<evidence type="ECO:0000259" key="2">
    <source>
        <dbReference type="Pfam" id="PF00501"/>
    </source>
</evidence>
<dbReference type="InterPro" id="IPR045851">
    <property type="entry name" value="AMP-bd_C_sf"/>
</dbReference>
<dbReference type="PROSITE" id="PS00455">
    <property type="entry name" value="AMP_BINDING"/>
    <property type="match status" value="1"/>
</dbReference>
<feature type="transmembrane region" description="Helical" evidence="1">
    <location>
        <begin position="110"/>
        <end position="129"/>
    </location>
</feature>
<dbReference type="Gene3D" id="3.30.300.30">
    <property type="match status" value="1"/>
</dbReference>
<dbReference type="InterPro" id="IPR042099">
    <property type="entry name" value="ANL_N_sf"/>
</dbReference>
<gene>
    <name evidence="4" type="ORF">PNOK_0958000</name>
</gene>
<dbReference type="PANTHER" id="PTHR43767">
    <property type="entry name" value="LONG-CHAIN-FATTY-ACID--COA LIGASE"/>
    <property type="match status" value="1"/>
</dbReference>
<dbReference type="OrthoDB" id="10253115at2759"/>
<dbReference type="AlphaFoldDB" id="A0A286U645"/>
<dbReference type="EMBL" id="NBII01000011">
    <property type="protein sequence ID" value="PAV15027.1"/>
    <property type="molecule type" value="Genomic_DNA"/>
</dbReference>
<comment type="caution">
    <text evidence="4">The sequence shown here is derived from an EMBL/GenBank/DDBJ whole genome shotgun (WGS) entry which is preliminary data.</text>
</comment>
<keyword evidence="1" id="KW-1133">Transmembrane helix</keyword>
<evidence type="ECO:0000259" key="3">
    <source>
        <dbReference type="Pfam" id="PF13193"/>
    </source>
</evidence>
<feature type="domain" description="AMP-dependent synthetase/ligase" evidence="2">
    <location>
        <begin position="54"/>
        <end position="445"/>
    </location>
</feature>